<evidence type="ECO:0000256" key="14">
    <source>
        <dbReference type="PROSITE-ProRule" id="PRU10141"/>
    </source>
</evidence>
<evidence type="ECO:0000256" key="12">
    <source>
        <dbReference type="PIRSR" id="PIRSR000615-3"/>
    </source>
</evidence>
<evidence type="ECO:0000256" key="4">
    <source>
        <dbReference type="ARBA" id="ARBA00022741"/>
    </source>
</evidence>
<dbReference type="InterPro" id="IPR011009">
    <property type="entry name" value="Kinase-like_dom_sf"/>
</dbReference>
<evidence type="ECO:0000313" key="20">
    <source>
        <dbReference type="EMBL" id="KAF6020280.1"/>
    </source>
</evidence>
<dbReference type="Pfam" id="PF00084">
    <property type="entry name" value="Sushi"/>
    <property type="match status" value="1"/>
</dbReference>
<keyword evidence="16" id="KW-0472">Membrane</keyword>
<dbReference type="CDD" id="cd00033">
    <property type="entry name" value="CCP"/>
    <property type="match status" value="1"/>
</dbReference>
<dbReference type="InterPro" id="IPR001245">
    <property type="entry name" value="Ser-Thr/Tyr_kinase_cat_dom"/>
</dbReference>
<dbReference type="InterPro" id="IPR000436">
    <property type="entry name" value="Sushi_SCR_CCP_dom"/>
</dbReference>
<name>A0A7J7J270_BUGNE</name>
<feature type="domain" description="Protein kinase" evidence="18">
    <location>
        <begin position="928"/>
        <end position="1193"/>
    </location>
</feature>
<evidence type="ECO:0000256" key="1">
    <source>
        <dbReference type="ARBA" id="ARBA00004167"/>
    </source>
</evidence>
<keyword evidence="16" id="KW-1133">Transmembrane helix</keyword>
<proteinExistence type="inferred from homology"/>
<dbReference type="Gene3D" id="1.10.510.10">
    <property type="entry name" value="Transferase(Phosphotransferase) domain 1"/>
    <property type="match status" value="1"/>
</dbReference>
<comment type="caution">
    <text evidence="13">Lacks conserved residue(s) required for the propagation of feature annotation.</text>
</comment>
<evidence type="ECO:0000259" key="19">
    <source>
        <dbReference type="PROSITE" id="PS50923"/>
    </source>
</evidence>
<dbReference type="EC" id="2.7.10.1" evidence="15"/>
<dbReference type="PROSITE" id="PS50011">
    <property type="entry name" value="PROTEIN_KINASE_DOM"/>
    <property type="match status" value="1"/>
</dbReference>
<feature type="binding site" evidence="12">
    <location>
        <position position="1074"/>
    </location>
    <ligand>
        <name>Mg(2+)</name>
        <dbReference type="ChEBI" id="CHEBI:18420"/>
    </ligand>
</feature>
<evidence type="ECO:0000256" key="8">
    <source>
        <dbReference type="ARBA" id="ARBA00023157"/>
    </source>
</evidence>
<evidence type="ECO:0000256" key="17">
    <source>
        <dbReference type="SAM" id="SignalP"/>
    </source>
</evidence>
<feature type="active site" description="Proton acceptor" evidence="10">
    <location>
        <position position="1056"/>
    </location>
</feature>
<keyword evidence="6 11" id="KW-0067">ATP-binding</keyword>
<evidence type="ECO:0000259" key="18">
    <source>
        <dbReference type="PROSITE" id="PS50011"/>
    </source>
</evidence>
<evidence type="ECO:0000256" key="5">
    <source>
        <dbReference type="ARBA" id="ARBA00022777"/>
    </source>
</evidence>
<dbReference type="PRINTS" id="PR00109">
    <property type="entry name" value="TYRKINASE"/>
</dbReference>
<dbReference type="PROSITE" id="PS00107">
    <property type="entry name" value="PROTEIN_KINASE_ATP"/>
    <property type="match status" value="1"/>
</dbReference>
<dbReference type="Proteomes" id="UP000593567">
    <property type="component" value="Unassembled WGS sequence"/>
</dbReference>
<dbReference type="GO" id="GO:0005524">
    <property type="term" value="F:ATP binding"/>
    <property type="evidence" value="ECO:0007669"/>
    <property type="project" value="UniProtKB-UniRule"/>
</dbReference>
<dbReference type="GO" id="GO:0007169">
    <property type="term" value="P:cell surface receptor protein tyrosine kinase signaling pathway"/>
    <property type="evidence" value="ECO:0007669"/>
    <property type="project" value="InterPro"/>
</dbReference>
<evidence type="ECO:0000256" key="10">
    <source>
        <dbReference type="PIRSR" id="PIRSR000615-1"/>
    </source>
</evidence>
<dbReference type="PROSITE" id="PS51257">
    <property type="entry name" value="PROKAR_LIPOPROTEIN"/>
    <property type="match status" value="1"/>
</dbReference>
<dbReference type="InterPro" id="IPR035976">
    <property type="entry name" value="Sushi/SCR/CCP_sf"/>
</dbReference>
<dbReference type="InterPro" id="IPR020635">
    <property type="entry name" value="Tyr_kinase_cat_dom"/>
</dbReference>
<dbReference type="GO" id="GO:0043235">
    <property type="term" value="C:receptor complex"/>
    <property type="evidence" value="ECO:0007669"/>
    <property type="project" value="TreeGrafter"/>
</dbReference>
<keyword evidence="5" id="KW-0418">Kinase</keyword>
<dbReference type="Gene3D" id="3.30.200.20">
    <property type="entry name" value="Phosphorylase Kinase, domain 1"/>
    <property type="match status" value="1"/>
</dbReference>
<dbReference type="SUPFAM" id="SSF81296">
    <property type="entry name" value="E set domains"/>
    <property type="match status" value="1"/>
</dbReference>
<dbReference type="FunFam" id="1.10.510.10:FF:000554">
    <property type="entry name" value="Predicted protein"/>
    <property type="match status" value="1"/>
</dbReference>
<comment type="subcellular location">
    <subcellularLocation>
        <location evidence="1">Membrane</location>
        <topology evidence="1">Single-pass membrane protein</topology>
    </subcellularLocation>
</comment>
<evidence type="ECO:0000313" key="21">
    <source>
        <dbReference type="Proteomes" id="UP000593567"/>
    </source>
</evidence>
<comment type="caution">
    <text evidence="20">The sequence shown here is derived from an EMBL/GenBank/DDBJ whole genome shotgun (WGS) entry which is preliminary data.</text>
</comment>
<dbReference type="PANTHER" id="PTHR24416:SF564">
    <property type="entry name" value="MACROPHAGE-STIMULATING PROTEIN RECEPTOR"/>
    <property type="match status" value="1"/>
</dbReference>
<dbReference type="PROSITE" id="PS00109">
    <property type="entry name" value="PROTEIN_KINASE_TYR"/>
    <property type="match status" value="1"/>
</dbReference>
<organism evidence="20 21">
    <name type="scientific">Bugula neritina</name>
    <name type="common">Brown bryozoan</name>
    <name type="synonym">Sertularia neritina</name>
    <dbReference type="NCBI Taxonomy" id="10212"/>
    <lineage>
        <taxon>Eukaryota</taxon>
        <taxon>Metazoa</taxon>
        <taxon>Spiralia</taxon>
        <taxon>Lophotrochozoa</taxon>
        <taxon>Bryozoa</taxon>
        <taxon>Gymnolaemata</taxon>
        <taxon>Cheilostomatida</taxon>
        <taxon>Flustrina</taxon>
        <taxon>Buguloidea</taxon>
        <taxon>Bugulidae</taxon>
        <taxon>Bugula</taxon>
    </lineage>
</organism>
<dbReference type="GO" id="GO:0016477">
    <property type="term" value="P:cell migration"/>
    <property type="evidence" value="ECO:0007669"/>
    <property type="project" value="TreeGrafter"/>
</dbReference>
<gene>
    <name evidence="20" type="ORF">EB796_021411</name>
</gene>
<evidence type="ECO:0000256" key="13">
    <source>
        <dbReference type="PROSITE-ProRule" id="PRU00302"/>
    </source>
</evidence>
<keyword evidence="15" id="KW-0675">Receptor</keyword>
<feature type="domain" description="Sushi" evidence="19">
    <location>
        <begin position="453"/>
        <end position="521"/>
    </location>
</feature>
<feature type="signal peptide" evidence="17">
    <location>
        <begin position="1"/>
        <end position="22"/>
    </location>
</feature>
<keyword evidence="4 11" id="KW-0547">Nucleotide-binding</keyword>
<keyword evidence="2 15" id="KW-0597">Phosphoprotein</keyword>
<dbReference type="GO" id="GO:0007399">
    <property type="term" value="P:nervous system development"/>
    <property type="evidence" value="ECO:0007669"/>
    <property type="project" value="TreeGrafter"/>
</dbReference>
<evidence type="ECO:0000256" key="11">
    <source>
        <dbReference type="PIRSR" id="PIRSR000615-2"/>
    </source>
</evidence>
<feature type="transmembrane region" description="Helical" evidence="16">
    <location>
        <begin position="113"/>
        <end position="130"/>
    </location>
</feature>
<protein>
    <recommendedName>
        <fullName evidence="15">Tyrosine-protein kinase receptor</fullName>
        <ecNumber evidence="15">2.7.10.1</ecNumber>
    </recommendedName>
</protein>
<dbReference type="Gene3D" id="2.120.10.30">
    <property type="entry name" value="TolB, C-terminal domain"/>
    <property type="match status" value="1"/>
</dbReference>
<dbReference type="GO" id="GO:0046872">
    <property type="term" value="F:metal ion binding"/>
    <property type="evidence" value="ECO:0007669"/>
    <property type="project" value="UniProtKB-KW"/>
</dbReference>
<evidence type="ECO:0000256" key="2">
    <source>
        <dbReference type="ARBA" id="ARBA00022553"/>
    </source>
</evidence>
<dbReference type="PROSITE" id="PS00239">
    <property type="entry name" value="RECEPTOR_TYR_KIN_II"/>
    <property type="match status" value="1"/>
</dbReference>
<dbReference type="GO" id="GO:0004714">
    <property type="term" value="F:transmembrane receptor protein tyrosine kinase activity"/>
    <property type="evidence" value="ECO:0007669"/>
    <property type="project" value="UniProtKB-EC"/>
</dbReference>
<dbReference type="InterPro" id="IPR014756">
    <property type="entry name" value="Ig_E-set"/>
</dbReference>
<evidence type="ECO:0000256" key="16">
    <source>
        <dbReference type="SAM" id="Phobius"/>
    </source>
</evidence>
<reference evidence="20" key="1">
    <citation type="submission" date="2020-06" db="EMBL/GenBank/DDBJ databases">
        <title>Draft genome of Bugula neritina, a colonial animal packing powerful symbionts and potential medicines.</title>
        <authorList>
            <person name="Rayko M."/>
        </authorList>
    </citation>
    <scope>NUCLEOTIDE SEQUENCE [LARGE SCALE GENOMIC DNA]</scope>
    <source>
        <strain evidence="20">Kwan_BN1</strain>
    </source>
</reference>
<dbReference type="PANTHER" id="PTHR24416">
    <property type="entry name" value="TYROSINE-PROTEIN KINASE RECEPTOR"/>
    <property type="match status" value="1"/>
</dbReference>
<evidence type="ECO:0000256" key="15">
    <source>
        <dbReference type="RuleBase" id="RU000312"/>
    </source>
</evidence>
<feature type="transmembrane region" description="Helical" evidence="16">
    <location>
        <begin position="79"/>
        <end position="101"/>
    </location>
</feature>
<dbReference type="InterPro" id="IPR050122">
    <property type="entry name" value="RTK"/>
</dbReference>
<evidence type="ECO:0000256" key="9">
    <source>
        <dbReference type="ARBA" id="ARBA00051243"/>
    </source>
</evidence>
<dbReference type="Gene3D" id="2.10.70.10">
    <property type="entry name" value="Complement Module, domain 1"/>
    <property type="match status" value="1"/>
</dbReference>
<feature type="binding site" evidence="12">
    <location>
        <position position="1061"/>
    </location>
    <ligand>
        <name>Mg(2+)</name>
        <dbReference type="ChEBI" id="CHEBI:18420"/>
    </ligand>
</feature>
<keyword evidence="8 13" id="KW-1015">Disulfide bond</keyword>
<dbReference type="EMBL" id="VXIV02003183">
    <property type="protein sequence ID" value="KAF6020280.1"/>
    <property type="molecule type" value="Genomic_DNA"/>
</dbReference>
<feature type="binding site" evidence="11">
    <location>
        <position position="1060"/>
    </location>
    <ligand>
        <name>ATP</name>
        <dbReference type="ChEBI" id="CHEBI:30616"/>
    </ligand>
</feature>
<evidence type="ECO:0000256" key="7">
    <source>
        <dbReference type="ARBA" id="ARBA00023137"/>
    </source>
</evidence>
<dbReference type="SUPFAM" id="SSF57535">
    <property type="entry name" value="Complement control module/SCR domain"/>
    <property type="match status" value="1"/>
</dbReference>
<dbReference type="Pfam" id="PF07714">
    <property type="entry name" value="PK_Tyr_Ser-Thr"/>
    <property type="match status" value="1"/>
</dbReference>
<sequence length="1281" mass="143949">MEGKILLASLVLLYACVSLSTSCGPFGKRLLLQVGEQCGSKRCLFWESCVKGKCTDEKPIFHDLLASKRQFGICVEKLLYFRINSVTASNAAVYMFSYLYYRKKQNDSVEMWLTLNYYILCISLLSWQLSCELIVNKDGRAVLTFSDLEKVPLADGYSFGTIISIVEDELNPGAYLFGTLSNVALLTANKTIHMVAGQENNSGFQNGNLTESLFTTVQDITHYNSPYELIVMDSNNHCVRRINRLTNRVTTFAGKCEESGNVTSSLSASATRMEHPTKLLYIKEERIFYYLLRQSILKHDIKTDRITLMYKSKDDSFRLANSFVITRDLTYLYVAHVGGVWRFSTDSWDNILIVSADTAQAYLSGLAWLIPDQILLLAYNDENELAVTNLAEGTVYPICRAANDSEKYVLDGKGSCKYLTSTMLSVLSGDTIIMGYRAEDMRGFLLQLKYSQPVCMVTEYTDNGWIIPYQAEYYHLETVLVSCKSGYRLNTKYSSVRCEAKYYVNDTVYGQWDKPVPECKKEVILSQVTPIQGQQSGGTEVTLRGQFVSSARVSVIYDGVSTTANITMHNQTHVQFFMPAGPFISKDPFSNETQLPVNAVMEIVFDDNSFLTEFTRNYTYLPNPAVETVSRYGSILSGGLLMTFTGRNLESAHFYKLELYFGIETLAVDTECFKEIVGHSTQVVCVTPNVAAEYTRFVHKSNSSDQDTFLLTASLLGDGAPALVSGVERFNYTVSTSLPYFIRVKTAISYDVRQEEPINFIGKHLKQSLHPSDYQISFVTDLSTSQSSAIQCVVAELTDTLLTCLPEKLKLLQTFNESGAVTVEAQIKVGNFFMKTLQDDTSTNPVPPSNYWVIALAAVLALLAVTAMIVVFLKFFECRKKSKPTEISSYTMDPVKDKYYKTVGEDLNEELKHKLNQMLIEPEMLSFNRSTDLLGKGAYGKVYLGQLQCQGNTLKSVAVKTLKESVDANSEQIEAFLEEATFLQLHEHANILVTLGVVWRSGEKPLVVLPYMANGDLCSLIRRPEITFSNGDLMHFGMQISAGMEYLITQHCLHRDLAARNCLVDNFYIVKIADFGMSKDVYRESYYREKDQDKPRPVKWMALESLREGVSNSATEVWAFGVVMWELLTRGNVPYPGISNSEMLNHLQSGHRLHKPTYTCPKVFDVIKECWNEDPLERPSFSQLKEFLEHSLSILDEPPLQKLGDGLCYSYARHITKDIPDDYSSSGVFSSSTITDVIYIDNDLLSTDVEDNDGDSIGDSCSIEGNMTTMSIPDTNSISYL</sequence>
<dbReference type="CDD" id="cd00102">
    <property type="entry name" value="IPT"/>
    <property type="match status" value="1"/>
</dbReference>
<keyword evidence="13" id="KW-0768">Sushi</keyword>
<dbReference type="SUPFAM" id="SSF56112">
    <property type="entry name" value="Protein kinase-like (PK-like)"/>
    <property type="match status" value="1"/>
</dbReference>
<evidence type="ECO:0000256" key="3">
    <source>
        <dbReference type="ARBA" id="ARBA00022679"/>
    </source>
</evidence>
<dbReference type="InterPro" id="IPR008266">
    <property type="entry name" value="Tyr_kinase_AS"/>
</dbReference>
<dbReference type="InterPro" id="IPR011042">
    <property type="entry name" value="6-blade_b-propeller_TolB-like"/>
</dbReference>
<keyword evidence="21" id="KW-1185">Reference proteome</keyword>
<dbReference type="InterPro" id="IPR017441">
    <property type="entry name" value="Protein_kinase_ATP_BS"/>
</dbReference>
<dbReference type="CDD" id="cd00192">
    <property type="entry name" value="PTKc"/>
    <property type="match status" value="1"/>
</dbReference>
<feature type="transmembrane region" description="Helical" evidence="16">
    <location>
        <begin position="851"/>
        <end position="873"/>
    </location>
</feature>
<feature type="disulfide bond" evidence="13">
    <location>
        <begin position="455"/>
        <end position="498"/>
    </location>
</feature>
<comment type="catalytic activity">
    <reaction evidence="9 15">
        <text>L-tyrosyl-[protein] + ATP = O-phospho-L-tyrosyl-[protein] + ADP + H(+)</text>
        <dbReference type="Rhea" id="RHEA:10596"/>
        <dbReference type="Rhea" id="RHEA-COMP:10136"/>
        <dbReference type="Rhea" id="RHEA-COMP:20101"/>
        <dbReference type="ChEBI" id="CHEBI:15378"/>
        <dbReference type="ChEBI" id="CHEBI:30616"/>
        <dbReference type="ChEBI" id="CHEBI:46858"/>
        <dbReference type="ChEBI" id="CHEBI:61978"/>
        <dbReference type="ChEBI" id="CHEBI:456216"/>
        <dbReference type="EC" id="2.7.10.1"/>
    </reaction>
</comment>
<accession>A0A7J7J270</accession>
<dbReference type="PROSITE" id="PS50923">
    <property type="entry name" value="SUSHI"/>
    <property type="match status" value="1"/>
</dbReference>
<keyword evidence="12" id="KW-0460">Magnesium</keyword>
<evidence type="ECO:0000256" key="6">
    <source>
        <dbReference type="ARBA" id="ARBA00022840"/>
    </source>
</evidence>
<dbReference type="SUPFAM" id="SSF63829">
    <property type="entry name" value="Calcium-dependent phosphotriesterase"/>
    <property type="match status" value="1"/>
</dbReference>
<keyword evidence="12" id="KW-0479">Metal-binding</keyword>
<dbReference type="InterPro" id="IPR002011">
    <property type="entry name" value="Tyr_kinase_rcpt_2_CS"/>
</dbReference>
<keyword evidence="7" id="KW-0829">Tyrosine-protein kinase</keyword>
<feature type="binding site" evidence="14">
    <location>
        <position position="960"/>
    </location>
    <ligand>
        <name>ATP</name>
        <dbReference type="ChEBI" id="CHEBI:30616"/>
    </ligand>
</feature>
<comment type="similarity">
    <text evidence="15">Belongs to the protein kinase superfamily. Tyr protein kinase family. Insulin receptor subfamily.</text>
</comment>
<dbReference type="InterPro" id="IPR000719">
    <property type="entry name" value="Prot_kinase_dom"/>
</dbReference>
<keyword evidence="17" id="KW-0732">Signal</keyword>
<keyword evidence="15 16" id="KW-0812">Transmembrane</keyword>
<feature type="chain" id="PRO_5029536883" description="Tyrosine-protein kinase receptor" evidence="17">
    <location>
        <begin position="23"/>
        <end position="1281"/>
    </location>
</feature>
<dbReference type="GO" id="GO:0005886">
    <property type="term" value="C:plasma membrane"/>
    <property type="evidence" value="ECO:0007669"/>
    <property type="project" value="TreeGrafter"/>
</dbReference>
<keyword evidence="3" id="KW-0808">Transferase</keyword>
<dbReference type="SMART" id="SM00219">
    <property type="entry name" value="TyrKc"/>
    <property type="match status" value="1"/>
</dbReference>